<dbReference type="Gene3D" id="1.10.510.10">
    <property type="entry name" value="Transferase(Phosphotransferase) domain 1"/>
    <property type="match status" value="1"/>
</dbReference>
<dbReference type="STRING" id="71139.A0A059D9N0"/>
<sequence>MHETLGFVSFSRMQSIFQALAGRRRWKETTERTRFCVFQLDFYPFFCPGSLPSSCINLPIHRFVIQPESNRATMASPASISHLLLLFLLLLLLPYLAISQSNITPGKSLVAGDKESPPWLSPSGDFALGFSQPDDKSDSFVVSIWYAKIPEKTIVWCASDTSKRPVIAPRGSKLVVTADRGLVLNDTGGGIPWNSDPIVGAVAYGYMNDTGNFVLKNRDSETLWESFDYPTDTILPEQILPNNGILSSRQSATNFSQGRFQLRLQNGNLLFTTINLPSSHVNEPYFTFTLPSVSVTGISFDDSGFLNSLHDNGQTSPLKTVSRGSPRDNYLRATLESDGVFIQYSRPKTGGNWMNIGSGICGFNRICRLDVNDRPVCECPLGFSVLDEKDEYRGCVQNYSQSCGEAQSSGPDAFVLEEITSIDWPTSDYNLLQPFTEAECKDSCLRDCMCAVAIFRDNDMCWKKKLPLSNGRIDTSLNAKAFIKRRKDGFPLQTPSPPGPNDDKKDILILAGSVLLGSSVFVNFILIAASCLGVFMIYQNKLKKFFEDESGMDINIRSFTYKELEDATGGFKEELGRGSFGIVYKGVIAIGDSRNVVAVKKLDRSFQESEKEFKTEVIVIGQTHHKNLVRLIGYCNEGQNRLLVYEFLSNGSLASFLFEDLKPSWEQRAQIALGIGRGLLYLHEECKTQIIHCDIKPQNILLDEYYNARISDFGLAKLLISQTHTHTAIRGTRGYVAPEWFRNMPITVKVDVYSFGVLLLETICCRRSIDIEAGNEERVILADWAYDCYREGALEELVEKDEAALNDMKKLERFVRVAIWCIQEDPALRPTMKKVMLMLEGIIQVSAPPSPFAFSTISTV</sequence>
<evidence type="ECO:0000256" key="16">
    <source>
        <dbReference type="ARBA" id="ARBA00047899"/>
    </source>
</evidence>
<dbReference type="InParanoid" id="A0A059D9N0"/>
<keyword evidence="4 18" id="KW-0808">Transferase</keyword>
<dbReference type="SUPFAM" id="SSF51110">
    <property type="entry name" value="alpha-D-mannose-specific plant lectins"/>
    <property type="match status" value="1"/>
</dbReference>
<dbReference type="PANTHER" id="PTHR47976:SF15">
    <property type="entry name" value="G-TYPE LECTIN S-RECEPTOR-LIKE SERINE_THREONINE-PROTEIN KINASE RLK1"/>
    <property type="match status" value="1"/>
</dbReference>
<evidence type="ECO:0000256" key="4">
    <source>
        <dbReference type="ARBA" id="ARBA00022679"/>
    </source>
</evidence>
<keyword evidence="12 20" id="KW-0472">Membrane</keyword>
<evidence type="ECO:0000256" key="1">
    <source>
        <dbReference type="ARBA" id="ARBA00004479"/>
    </source>
</evidence>
<dbReference type="OMA" id="CMELLEN"/>
<dbReference type="PROSITE" id="PS00108">
    <property type="entry name" value="PROTEIN_KINASE_ST"/>
    <property type="match status" value="1"/>
</dbReference>
<reference evidence="23" key="1">
    <citation type="submission" date="2013-07" db="EMBL/GenBank/DDBJ databases">
        <title>The genome of Eucalyptus grandis.</title>
        <authorList>
            <person name="Schmutz J."/>
            <person name="Hayes R."/>
            <person name="Myburg A."/>
            <person name="Tuskan G."/>
            <person name="Grattapaglia D."/>
            <person name="Rokhsar D.S."/>
        </authorList>
    </citation>
    <scope>NUCLEOTIDE SEQUENCE</scope>
    <source>
        <tissue evidence="23">Leaf extractions</tissue>
    </source>
</reference>
<feature type="transmembrane region" description="Helical" evidence="20">
    <location>
        <begin position="80"/>
        <end position="98"/>
    </location>
</feature>
<dbReference type="InterPro" id="IPR036426">
    <property type="entry name" value="Bulb-type_lectin_dom_sf"/>
</dbReference>
<gene>
    <name evidence="23" type="ORF">EUGRSUZ_B03649</name>
</gene>
<keyword evidence="13" id="KW-1015">Disulfide bond</keyword>
<comment type="catalytic activity">
    <reaction evidence="16 18">
        <text>L-threonyl-[protein] + ATP = O-phospho-L-threonyl-[protein] + ADP + H(+)</text>
        <dbReference type="Rhea" id="RHEA:46608"/>
        <dbReference type="Rhea" id="RHEA-COMP:11060"/>
        <dbReference type="Rhea" id="RHEA-COMP:11605"/>
        <dbReference type="ChEBI" id="CHEBI:15378"/>
        <dbReference type="ChEBI" id="CHEBI:30013"/>
        <dbReference type="ChEBI" id="CHEBI:30616"/>
        <dbReference type="ChEBI" id="CHEBI:61977"/>
        <dbReference type="ChEBI" id="CHEBI:456216"/>
        <dbReference type="EC" id="2.7.11.1"/>
    </reaction>
</comment>
<evidence type="ECO:0000313" key="23">
    <source>
        <dbReference type="EMBL" id="KCW87121.1"/>
    </source>
</evidence>
<feature type="domain" description="Bulb-type lectin" evidence="22">
    <location>
        <begin position="100"/>
        <end position="228"/>
    </location>
</feature>
<comment type="catalytic activity">
    <reaction evidence="17 18">
        <text>L-seryl-[protein] + ATP = O-phospho-L-seryl-[protein] + ADP + H(+)</text>
        <dbReference type="Rhea" id="RHEA:17989"/>
        <dbReference type="Rhea" id="RHEA-COMP:9863"/>
        <dbReference type="Rhea" id="RHEA-COMP:11604"/>
        <dbReference type="ChEBI" id="CHEBI:15378"/>
        <dbReference type="ChEBI" id="CHEBI:29999"/>
        <dbReference type="ChEBI" id="CHEBI:30616"/>
        <dbReference type="ChEBI" id="CHEBI:83421"/>
        <dbReference type="ChEBI" id="CHEBI:456216"/>
        <dbReference type="EC" id="2.7.11.1"/>
    </reaction>
</comment>
<keyword evidence="10 18" id="KW-0067">ATP-binding</keyword>
<protein>
    <recommendedName>
        <fullName evidence="18">Receptor-like serine/threonine-protein kinase</fullName>
        <ecNumber evidence="18">2.7.11.1</ecNumber>
    </recommendedName>
</protein>
<dbReference type="Gene3D" id="2.90.10.10">
    <property type="entry name" value="Bulb-type lectin domain"/>
    <property type="match status" value="1"/>
</dbReference>
<dbReference type="PROSITE" id="PS00107">
    <property type="entry name" value="PROTEIN_KINASE_ATP"/>
    <property type="match status" value="1"/>
</dbReference>
<dbReference type="FunFam" id="2.90.10.10:FF:000013">
    <property type="entry name" value="G-type lectin S-receptor-like serine/threonine-protein kinase LECRK1"/>
    <property type="match status" value="1"/>
</dbReference>
<dbReference type="InterPro" id="IPR024171">
    <property type="entry name" value="SRK-like_kinase"/>
</dbReference>
<dbReference type="SUPFAM" id="SSF56112">
    <property type="entry name" value="Protein kinase-like (PK-like)"/>
    <property type="match status" value="1"/>
</dbReference>
<dbReference type="CDD" id="cd14066">
    <property type="entry name" value="STKc_IRAK"/>
    <property type="match status" value="1"/>
</dbReference>
<dbReference type="InterPro" id="IPR008271">
    <property type="entry name" value="Ser/Thr_kinase_AS"/>
</dbReference>
<evidence type="ECO:0000256" key="17">
    <source>
        <dbReference type="ARBA" id="ARBA00048679"/>
    </source>
</evidence>
<keyword evidence="3" id="KW-0245">EGF-like domain</keyword>
<keyword evidence="11 20" id="KW-1133">Transmembrane helix</keyword>
<dbReference type="EC" id="2.7.11.1" evidence="18"/>
<dbReference type="Pfam" id="PF01453">
    <property type="entry name" value="B_lectin"/>
    <property type="match status" value="1"/>
</dbReference>
<dbReference type="PIRSF" id="PIRSF000641">
    <property type="entry name" value="SRK"/>
    <property type="match status" value="1"/>
</dbReference>
<accession>A0A059D9N0</accession>
<dbReference type="GO" id="GO:0030246">
    <property type="term" value="F:carbohydrate binding"/>
    <property type="evidence" value="ECO:0007669"/>
    <property type="project" value="UniProtKB-KW"/>
</dbReference>
<dbReference type="SMART" id="SM00220">
    <property type="entry name" value="S_TKc"/>
    <property type="match status" value="1"/>
</dbReference>
<evidence type="ECO:0000256" key="20">
    <source>
        <dbReference type="SAM" id="Phobius"/>
    </source>
</evidence>
<dbReference type="FunCoup" id="A0A059D9N0">
    <property type="interactions" value="89"/>
</dbReference>
<keyword evidence="6" id="KW-0732">Signal</keyword>
<proteinExistence type="inferred from homology"/>
<evidence type="ECO:0000256" key="6">
    <source>
        <dbReference type="ARBA" id="ARBA00022729"/>
    </source>
</evidence>
<dbReference type="SMART" id="SM00108">
    <property type="entry name" value="B_lectin"/>
    <property type="match status" value="1"/>
</dbReference>
<evidence type="ECO:0000256" key="2">
    <source>
        <dbReference type="ARBA" id="ARBA00022527"/>
    </source>
</evidence>
<dbReference type="AlphaFoldDB" id="A0A059D9N0"/>
<evidence type="ECO:0000259" key="21">
    <source>
        <dbReference type="PROSITE" id="PS50011"/>
    </source>
</evidence>
<keyword evidence="15" id="KW-0325">Glycoprotein</keyword>
<dbReference type="PANTHER" id="PTHR47976">
    <property type="entry name" value="G-TYPE LECTIN S-RECEPTOR-LIKE SERINE/THREONINE-PROTEIN KINASE SD2-5"/>
    <property type="match status" value="1"/>
</dbReference>
<evidence type="ECO:0000256" key="11">
    <source>
        <dbReference type="ARBA" id="ARBA00022989"/>
    </source>
</evidence>
<keyword evidence="5 20" id="KW-0812">Transmembrane</keyword>
<evidence type="ECO:0000256" key="15">
    <source>
        <dbReference type="ARBA" id="ARBA00023180"/>
    </source>
</evidence>
<evidence type="ECO:0000256" key="10">
    <source>
        <dbReference type="ARBA" id="ARBA00022840"/>
    </source>
</evidence>
<comment type="subcellular location">
    <subcellularLocation>
        <location evidence="1">Membrane</location>
        <topology evidence="1">Single-pass type I membrane protein</topology>
    </subcellularLocation>
</comment>
<dbReference type="GO" id="GO:0004672">
    <property type="term" value="F:protein kinase activity"/>
    <property type="evidence" value="ECO:0000318"/>
    <property type="project" value="GO_Central"/>
</dbReference>
<keyword evidence="8 18" id="KW-0547">Nucleotide-binding</keyword>
<feature type="transmembrane region" description="Helical" evidence="20">
    <location>
        <begin position="507"/>
        <end position="538"/>
    </location>
</feature>
<dbReference type="FunFam" id="3.30.200.20:FF:000059">
    <property type="entry name" value="S-receptor-like serine/threonine-protein kinase"/>
    <property type="match status" value="1"/>
</dbReference>
<keyword evidence="7" id="KW-0430">Lectin</keyword>
<dbReference type="PROSITE" id="PS50011">
    <property type="entry name" value="PROTEIN_KINASE_DOM"/>
    <property type="match status" value="1"/>
</dbReference>
<dbReference type="InterPro" id="IPR011009">
    <property type="entry name" value="Kinase-like_dom_sf"/>
</dbReference>
<evidence type="ECO:0000256" key="12">
    <source>
        <dbReference type="ARBA" id="ARBA00023136"/>
    </source>
</evidence>
<dbReference type="InterPro" id="IPR000719">
    <property type="entry name" value="Prot_kinase_dom"/>
</dbReference>
<evidence type="ECO:0000256" key="5">
    <source>
        <dbReference type="ARBA" id="ARBA00022692"/>
    </source>
</evidence>
<dbReference type="PROSITE" id="PS50927">
    <property type="entry name" value="BULB_LECTIN"/>
    <property type="match status" value="1"/>
</dbReference>
<name>A0A059D9N0_EUCGR</name>
<dbReference type="FunFam" id="1.10.510.10:FF:000237">
    <property type="entry name" value="G-type lectin S-receptor-like serine/threonine-protein kinase"/>
    <property type="match status" value="1"/>
</dbReference>
<dbReference type="GO" id="GO:0016020">
    <property type="term" value="C:membrane"/>
    <property type="evidence" value="ECO:0007669"/>
    <property type="project" value="UniProtKB-SubCell"/>
</dbReference>
<dbReference type="InterPro" id="IPR001480">
    <property type="entry name" value="Bulb-type_lectin_dom"/>
</dbReference>
<dbReference type="GO" id="GO:0106310">
    <property type="term" value="F:protein serine kinase activity"/>
    <property type="evidence" value="ECO:0007669"/>
    <property type="project" value="RHEA"/>
</dbReference>
<evidence type="ECO:0000256" key="14">
    <source>
        <dbReference type="ARBA" id="ARBA00023170"/>
    </source>
</evidence>
<dbReference type="InterPro" id="IPR051343">
    <property type="entry name" value="G-type_lectin_kinases/EP1-like"/>
</dbReference>
<keyword evidence="14" id="KW-0675">Receptor</keyword>
<comment type="similarity">
    <text evidence="18">Belongs to the protein kinase superfamily. Ser/Thr protein kinase family.</text>
</comment>
<dbReference type="EMBL" id="KK198754">
    <property type="protein sequence ID" value="KCW87121.1"/>
    <property type="molecule type" value="Genomic_DNA"/>
</dbReference>
<organism evidence="23">
    <name type="scientific">Eucalyptus grandis</name>
    <name type="common">Flooded gum</name>
    <dbReference type="NCBI Taxonomy" id="71139"/>
    <lineage>
        <taxon>Eukaryota</taxon>
        <taxon>Viridiplantae</taxon>
        <taxon>Streptophyta</taxon>
        <taxon>Embryophyta</taxon>
        <taxon>Tracheophyta</taxon>
        <taxon>Spermatophyta</taxon>
        <taxon>Magnoliopsida</taxon>
        <taxon>eudicotyledons</taxon>
        <taxon>Gunneridae</taxon>
        <taxon>Pentapetalae</taxon>
        <taxon>rosids</taxon>
        <taxon>malvids</taxon>
        <taxon>Myrtales</taxon>
        <taxon>Myrtaceae</taxon>
        <taxon>Myrtoideae</taxon>
        <taxon>Eucalypteae</taxon>
        <taxon>Eucalyptus</taxon>
    </lineage>
</organism>
<dbReference type="GO" id="GO:0005524">
    <property type="term" value="F:ATP binding"/>
    <property type="evidence" value="ECO:0007669"/>
    <property type="project" value="UniProtKB-UniRule"/>
</dbReference>
<evidence type="ECO:0000256" key="18">
    <source>
        <dbReference type="PIRNR" id="PIRNR000641"/>
    </source>
</evidence>
<evidence type="ECO:0000259" key="22">
    <source>
        <dbReference type="PROSITE" id="PS50927"/>
    </source>
</evidence>
<feature type="domain" description="Protein kinase" evidence="21">
    <location>
        <begin position="569"/>
        <end position="853"/>
    </location>
</feature>
<evidence type="ECO:0000256" key="7">
    <source>
        <dbReference type="ARBA" id="ARBA00022734"/>
    </source>
</evidence>
<evidence type="ECO:0000256" key="9">
    <source>
        <dbReference type="ARBA" id="ARBA00022777"/>
    </source>
</evidence>
<feature type="binding site" evidence="19">
    <location>
        <position position="601"/>
    </location>
    <ligand>
        <name>ATP</name>
        <dbReference type="ChEBI" id="CHEBI:30616"/>
    </ligand>
</feature>
<keyword evidence="2 18" id="KW-0723">Serine/threonine-protein kinase</keyword>
<dbReference type="Gramene" id="KCW87121">
    <property type="protein sequence ID" value="KCW87121"/>
    <property type="gene ID" value="EUGRSUZ_B03649"/>
</dbReference>
<evidence type="ECO:0000256" key="8">
    <source>
        <dbReference type="ARBA" id="ARBA00022741"/>
    </source>
</evidence>
<dbReference type="eggNOG" id="ENOG502QQEW">
    <property type="taxonomic scope" value="Eukaryota"/>
</dbReference>
<dbReference type="GO" id="GO:0004674">
    <property type="term" value="F:protein serine/threonine kinase activity"/>
    <property type="evidence" value="ECO:0007669"/>
    <property type="project" value="UniProtKB-KW"/>
</dbReference>
<evidence type="ECO:0000256" key="19">
    <source>
        <dbReference type="PROSITE-ProRule" id="PRU10141"/>
    </source>
</evidence>
<dbReference type="InterPro" id="IPR017441">
    <property type="entry name" value="Protein_kinase_ATP_BS"/>
</dbReference>
<dbReference type="Pfam" id="PF00069">
    <property type="entry name" value="Pkinase"/>
    <property type="match status" value="1"/>
</dbReference>
<evidence type="ECO:0000256" key="3">
    <source>
        <dbReference type="ARBA" id="ARBA00022536"/>
    </source>
</evidence>
<dbReference type="Gene3D" id="3.30.200.20">
    <property type="entry name" value="Phosphorylase Kinase, domain 1"/>
    <property type="match status" value="1"/>
</dbReference>
<keyword evidence="9 18" id="KW-0418">Kinase</keyword>
<evidence type="ECO:0000256" key="13">
    <source>
        <dbReference type="ARBA" id="ARBA00023157"/>
    </source>
</evidence>